<dbReference type="GO" id="GO:0030428">
    <property type="term" value="C:cell septum"/>
    <property type="evidence" value="ECO:0007669"/>
    <property type="project" value="TreeGrafter"/>
</dbReference>
<evidence type="ECO:0000313" key="9">
    <source>
        <dbReference type="Proteomes" id="UP000199496"/>
    </source>
</evidence>
<protein>
    <recommendedName>
        <fullName evidence="7">Cell division protein FtsB</fullName>
    </recommendedName>
</protein>
<comment type="subcellular location">
    <subcellularLocation>
        <location evidence="7">Cell inner membrane</location>
        <topology evidence="7">Single-pass type II membrane protein</topology>
    </subcellularLocation>
    <text evidence="7">Localizes to the division septum.</text>
</comment>
<dbReference type="InterPro" id="IPR007060">
    <property type="entry name" value="FtsL/DivIC"/>
</dbReference>
<evidence type="ECO:0000256" key="5">
    <source>
        <dbReference type="ARBA" id="ARBA00023136"/>
    </source>
</evidence>
<feature type="topological domain" description="Cytoplasmic" evidence="7">
    <location>
        <begin position="1"/>
        <end position="3"/>
    </location>
</feature>
<feature type="coiled-coil region" evidence="7">
    <location>
        <begin position="29"/>
        <end position="70"/>
    </location>
</feature>
<dbReference type="Pfam" id="PF04977">
    <property type="entry name" value="DivIC"/>
    <property type="match status" value="1"/>
</dbReference>
<keyword evidence="7" id="KW-0175">Coiled coil</keyword>
<keyword evidence="4 7" id="KW-1133">Transmembrane helix</keyword>
<keyword evidence="1 7" id="KW-1003">Cell membrane</keyword>
<dbReference type="EMBL" id="FOFO01000006">
    <property type="protein sequence ID" value="SEP79879.1"/>
    <property type="molecule type" value="Genomic_DNA"/>
</dbReference>
<dbReference type="OrthoDB" id="7061211at2"/>
<dbReference type="AlphaFoldDB" id="A0A1H9ATB0"/>
<evidence type="ECO:0000256" key="1">
    <source>
        <dbReference type="ARBA" id="ARBA00022475"/>
    </source>
</evidence>
<evidence type="ECO:0000256" key="4">
    <source>
        <dbReference type="ARBA" id="ARBA00022989"/>
    </source>
</evidence>
<name>A0A1H9ATB0_9GAMM</name>
<reference evidence="8 9" key="1">
    <citation type="submission" date="2016-10" db="EMBL/GenBank/DDBJ databases">
        <authorList>
            <person name="de Groot N.N."/>
        </authorList>
    </citation>
    <scope>NUCLEOTIDE SEQUENCE [LARGE SCALE GENOMIC DNA]</scope>
    <source>
        <strain evidence="8 9">B7-7</strain>
    </source>
</reference>
<keyword evidence="5 7" id="KW-0472">Membrane</keyword>
<evidence type="ECO:0000256" key="2">
    <source>
        <dbReference type="ARBA" id="ARBA00022618"/>
    </source>
</evidence>
<gene>
    <name evidence="7" type="primary">ftsB</name>
    <name evidence="8" type="ORF">SAMN05421693_10673</name>
</gene>
<evidence type="ECO:0000256" key="7">
    <source>
        <dbReference type="HAMAP-Rule" id="MF_00599"/>
    </source>
</evidence>
<keyword evidence="2 7" id="KW-0132">Cell division</keyword>
<dbReference type="HAMAP" id="MF_00599">
    <property type="entry name" value="FtsB"/>
    <property type="match status" value="1"/>
</dbReference>
<organism evidence="8 9">
    <name type="scientific">Ectothiorhodospira magna</name>
    <dbReference type="NCBI Taxonomy" id="867345"/>
    <lineage>
        <taxon>Bacteria</taxon>
        <taxon>Pseudomonadati</taxon>
        <taxon>Pseudomonadota</taxon>
        <taxon>Gammaproteobacteria</taxon>
        <taxon>Chromatiales</taxon>
        <taxon>Ectothiorhodospiraceae</taxon>
        <taxon>Ectothiorhodospira</taxon>
    </lineage>
</organism>
<dbReference type="PANTHER" id="PTHR37485">
    <property type="entry name" value="CELL DIVISION PROTEIN FTSB"/>
    <property type="match status" value="1"/>
</dbReference>
<keyword evidence="6 7" id="KW-0131">Cell cycle</keyword>
<dbReference type="PANTHER" id="PTHR37485:SF1">
    <property type="entry name" value="CELL DIVISION PROTEIN FTSB"/>
    <property type="match status" value="1"/>
</dbReference>
<dbReference type="RefSeq" id="WP_090204576.1">
    <property type="nucleotide sequence ID" value="NZ_FOFO01000006.1"/>
</dbReference>
<dbReference type="InterPro" id="IPR023081">
    <property type="entry name" value="Cell_div_FtsB"/>
</dbReference>
<comment type="similarity">
    <text evidence="7">Belongs to the FtsB family.</text>
</comment>
<dbReference type="STRING" id="867345.SAMN05421693_10673"/>
<dbReference type="Proteomes" id="UP000199496">
    <property type="component" value="Unassembled WGS sequence"/>
</dbReference>
<dbReference type="GO" id="GO:0043093">
    <property type="term" value="P:FtsZ-dependent cytokinesis"/>
    <property type="evidence" value="ECO:0007669"/>
    <property type="project" value="UniProtKB-UniRule"/>
</dbReference>
<evidence type="ECO:0000256" key="3">
    <source>
        <dbReference type="ARBA" id="ARBA00022692"/>
    </source>
</evidence>
<comment type="function">
    <text evidence="7">Essential cell division protein. May link together the upstream cell division proteins, which are predominantly cytoplasmic, with the downstream cell division proteins, which are predominantly periplasmic.</text>
</comment>
<feature type="topological domain" description="Periplasmic" evidence="7">
    <location>
        <begin position="22"/>
        <end position="97"/>
    </location>
</feature>
<accession>A0A1H9ATB0</accession>
<sequence>MKWLITLLLVLFAGLQYKLWFGEGSLVEVWQLRQELEIQRAQNDELRTRNESLEAEVIDLKTGLDAIEERARRELGMIAEDEIFFQVVDRHRLGGQR</sequence>
<evidence type="ECO:0000313" key="8">
    <source>
        <dbReference type="EMBL" id="SEP79879.1"/>
    </source>
</evidence>
<dbReference type="GO" id="GO:0032153">
    <property type="term" value="C:cell division site"/>
    <property type="evidence" value="ECO:0007669"/>
    <property type="project" value="UniProtKB-UniRule"/>
</dbReference>
<dbReference type="NCBIfam" id="NF002058">
    <property type="entry name" value="PRK00888.1"/>
    <property type="match status" value="1"/>
</dbReference>
<proteinExistence type="inferred from homology"/>
<dbReference type="GO" id="GO:0005886">
    <property type="term" value="C:plasma membrane"/>
    <property type="evidence" value="ECO:0007669"/>
    <property type="project" value="UniProtKB-SubCell"/>
</dbReference>
<keyword evidence="9" id="KW-1185">Reference proteome</keyword>
<evidence type="ECO:0000256" key="6">
    <source>
        <dbReference type="ARBA" id="ARBA00023306"/>
    </source>
</evidence>
<keyword evidence="7" id="KW-0997">Cell inner membrane</keyword>
<comment type="subunit">
    <text evidence="7">Part of a complex composed of FtsB, FtsL and FtsQ.</text>
</comment>
<keyword evidence="3 7" id="KW-0812">Transmembrane</keyword>